<name>G8T8Z9_NIAKG</name>
<organism evidence="1 2">
    <name type="scientific">Niastella koreensis (strain DSM 17620 / KACC 11465 / NBRC 106392 / GR20-10)</name>
    <dbReference type="NCBI Taxonomy" id="700598"/>
    <lineage>
        <taxon>Bacteria</taxon>
        <taxon>Pseudomonadati</taxon>
        <taxon>Bacteroidota</taxon>
        <taxon>Chitinophagia</taxon>
        <taxon>Chitinophagales</taxon>
        <taxon>Chitinophagaceae</taxon>
        <taxon>Niastella</taxon>
    </lineage>
</organism>
<dbReference type="KEGG" id="nko:Niako_6131"/>
<dbReference type="STRING" id="700598.Niako_6131"/>
<gene>
    <name evidence="1" type="ordered locus">Niako_6131</name>
</gene>
<dbReference type="HOGENOM" id="CLU_1766067_0_0_10"/>
<evidence type="ECO:0000313" key="1">
    <source>
        <dbReference type="EMBL" id="AEW02356.1"/>
    </source>
</evidence>
<dbReference type="OrthoDB" id="680938at2"/>
<accession>G8T8Z9</accession>
<protein>
    <submittedName>
        <fullName evidence="1">Uncharacterized protein</fullName>
    </submittedName>
</protein>
<reference evidence="1 2" key="1">
    <citation type="submission" date="2011-12" db="EMBL/GenBank/DDBJ databases">
        <title>The complete genome of Niastella koreensis GR20-10.</title>
        <authorList>
            <consortium name="US DOE Joint Genome Institute (JGI-PGF)"/>
            <person name="Lucas S."/>
            <person name="Han J."/>
            <person name="Lapidus A."/>
            <person name="Bruce D."/>
            <person name="Goodwin L."/>
            <person name="Pitluck S."/>
            <person name="Peters L."/>
            <person name="Kyrpides N."/>
            <person name="Mavromatis K."/>
            <person name="Ivanova N."/>
            <person name="Mikhailova N."/>
            <person name="Davenport K."/>
            <person name="Saunders E."/>
            <person name="Detter J.C."/>
            <person name="Tapia R."/>
            <person name="Han C."/>
            <person name="Land M."/>
            <person name="Hauser L."/>
            <person name="Markowitz V."/>
            <person name="Cheng J.-F."/>
            <person name="Hugenholtz P."/>
            <person name="Woyke T."/>
            <person name="Wu D."/>
            <person name="Tindall B."/>
            <person name="Pomrenke H."/>
            <person name="Brambilla E."/>
            <person name="Klenk H.-P."/>
            <person name="Eisen J.A."/>
        </authorList>
    </citation>
    <scope>NUCLEOTIDE SEQUENCE [LARGE SCALE GENOMIC DNA]</scope>
    <source>
        <strain evidence="2">DSM 17620 / KACC 11465 / NBRC 106392 / GR20-10</strain>
    </source>
</reference>
<evidence type="ECO:0000313" key="2">
    <source>
        <dbReference type="Proteomes" id="UP000005438"/>
    </source>
</evidence>
<dbReference type="RefSeq" id="WP_014222266.1">
    <property type="nucleotide sequence ID" value="NC_016609.1"/>
</dbReference>
<dbReference type="EMBL" id="CP003178">
    <property type="protein sequence ID" value="AEW02356.1"/>
    <property type="molecule type" value="Genomic_DNA"/>
</dbReference>
<dbReference type="Proteomes" id="UP000005438">
    <property type="component" value="Chromosome"/>
</dbReference>
<sequence>MAHFTEHHKTKWSLFKRIHEVFEQNGLYAAEKEKGGYTLNYWLDVDKVYRVVKGPDEEDEEEIEGDFIFNHLPYESDVEEISGYADELTLDAGDILVFVTEIDDTVWFTCTTMPMDGQEMNSDWAIGFTEYGTLQDMLDEGLIEKVS</sequence>
<proteinExistence type="predicted"/>
<dbReference type="AlphaFoldDB" id="G8T8Z9"/>